<evidence type="ECO:0000313" key="11">
    <source>
        <dbReference type="EMBL" id="KJF18240.1"/>
    </source>
</evidence>
<proteinExistence type="inferred from homology"/>
<dbReference type="PROSITE" id="PS00171">
    <property type="entry name" value="TIM_1"/>
    <property type="match status" value="1"/>
</dbReference>
<evidence type="ECO:0000256" key="2">
    <source>
        <dbReference type="ARBA" id="ARBA00007422"/>
    </source>
</evidence>
<evidence type="ECO:0000256" key="6">
    <source>
        <dbReference type="ARBA" id="ARBA00022490"/>
    </source>
</evidence>
<dbReference type="PANTHER" id="PTHR21139:SF42">
    <property type="entry name" value="TRIOSEPHOSPHATE ISOMERASE"/>
    <property type="match status" value="1"/>
</dbReference>
<gene>
    <name evidence="11" type="primary">tpiA1</name>
    <name evidence="9" type="synonym">tpiA</name>
    <name evidence="11" type="ORF">AXFE_08900</name>
</gene>
<dbReference type="GO" id="GO:0005829">
    <property type="term" value="C:cytosol"/>
    <property type="evidence" value="ECO:0007669"/>
    <property type="project" value="TreeGrafter"/>
</dbReference>
<dbReference type="FunFam" id="3.20.20.70:FF:000016">
    <property type="entry name" value="Triosephosphate isomerase"/>
    <property type="match status" value="1"/>
</dbReference>
<keyword evidence="5 9" id="KW-0312">Gluconeogenesis</keyword>
<evidence type="ECO:0000256" key="9">
    <source>
        <dbReference type="HAMAP-Rule" id="MF_00147"/>
    </source>
</evidence>
<dbReference type="GO" id="GO:0006096">
    <property type="term" value="P:glycolytic process"/>
    <property type="evidence" value="ECO:0007669"/>
    <property type="project" value="UniProtKB-UniRule"/>
</dbReference>
<dbReference type="EC" id="5.3.1.1" evidence="3 9"/>
<feature type="binding site" evidence="9">
    <location>
        <position position="192"/>
    </location>
    <ligand>
        <name>substrate</name>
    </ligand>
</feature>
<comment type="similarity">
    <text evidence="2 9 10">Belongs to the triosephosphate isomerase family.</text>
</comment>
<dbReference type="GO" id="GO:0046166">
    <property type="term" value="P:glyceraldehyde-3-phosphate biosynthetic process"/>
    <property type="evidence" value="ECO:0007669"/>
    <property type="project" value="TreeGrafter"/>
</dbReference>
<keyword evidence="8 9" id="KW-0413">Isomerase</keyword>
<dbReference type="PROSITE" id="PS51440">
    <property type="entry name" value="TIM_2"/>
    <property type="match status" value="1"/>
</dbReference>
<evidence type="ECO:0000256" key="4">
    <source>
        <dbReference type="ARBA" id="ARBA00019397"/>
    </source>
</evidence>
<protein>
    <recommendedName>
        <fullName evidence="4 9">Triosephosphate isomerase</fullName>
        <shortName evidence="9">TIM</shortName>
        <shortName evidence="9">TPI</shortName>
        <ecNumber evidence="3 9">5.3.1.1</ecNumber>
    </recommendedName>
    <alternativeName>
        <fullName evidence="9">Triose-phosphate isomerase</fullName>
    </alternativeName>
</protein>
<evidence type="ECO:0000256" key="1">
    <source>
        <dbReference type="ARBA" id="ARBA00004680"/>
    </source>
</evidence>
<feature type="binding site" evidence="9">
    <location>
        <begin position="24"/>
        <end position="26"/>
    </location>
    <ligand>
        <name>substrate</name>
    </ligand>
</feature>
<organism evidence="11 12">
    <name type="scientific">Acidithrix ferrooxidans</name>
    <dbReference type="NCBI Taxonomy" id="1280514"/>
    <lineage>
        <taxon>Bacteria</taxon>
        <taxon>Bacillati</taxon>
        <taxon>Actinomycetota</taxon>
        <taxon>Acidimicrobiia</taxon>
        <taxon>Acidimicrobiales</taxon>
        <taxon>Acidimicrobiaceae</taxon>
        <taxon>Acidithrix</taxon>
    </lineage>
</organism>
<dbReference type="PANTHER" id="PTHR21139">
    <property type="entry name" value="TRIOSEPHOSPHATE ISOMERASE"/>
    <property type="match status" value="1"/>
</dbReference>
<dbReference type="InterPro" id="IPR035990">
    <property type="entry name" value="TIM_sf"/>
</dbReference>
<dbReference type="Pfam" id="PF00121">
    <property type="entry name" value="TIM"/>
    <property type="match status" value="1"/>
</dbReference>
<dbReference type="HAMAP" id="MF_00147_B">
    <property type="entry name" value="TIM_B"/>
    <property type="match status" value="1"/>
</dbReference>
<feature type="binding site" evidence="9">
    <location>
        <begin position="253"/>
        <end position="254"/>
    </location>
    <ligand>
        <name>substrate</name>
    </ligand>
</feature>
<dbReference type="Gene3D" id="3.20.20.70">
    <property type="entry name" value="Aldolase class I"/>
    <property type="match status" value="1"/>
</dbReference>
<evidence type="ECO:0000256" key="8">
    <source>
        <dbReference type="ARBA" id="ARBA00023235"/>
    </source>
</evidence>
<dbReference type="RefSeq" id="WP_235347599.1">
    <property type="nucleotide sequence ID" value="NZ_JXYS01000022.1"/>
</dbReference>
<comment type="subcellular location">
    <subcellularLocation>
        <location evidence="9 10">Cytoplasm</location>
    </subcellularLocation>
</comment>
<dbReference type="InterPro" id="IPR013785">
    <property type="entry name" value="Aldolase_TIM"/>
</dbReference>
<evidence type="ECO:0000313" key="12">
    <source>
        <dbReference type="Proteomes" id="UP000032360"/>
    </source>
</evidence>
<comment type="caution">
    <text evidence="11">The sequence shown here is derived from an EMBL/GenBank/DDBJ whole genome shotgun (WGS) entry which is preliminary data.</text>
</comment>
<dbReference type="Proteomes" id="UP000032360">
    <property type="component" value="Unassembled WGS sequence"/>
</dbReference>
<dbReference type="SUPFAM" id="SSF51351">
    <property type="entry name" value="Triosephosphate isomerase (TIM)"/>
    <property type="match status" value="1"/>
</dbReference>
<reference evidence="11 12" key="1">
    <citation type="submission" date="2015-01" db="EMBL/GenBank/DDBJ databases">
        <title>Draft genome of the acidophilic iron oxidizer Acidithrix ferrooxidans strain Py-F3.</title>
        <authorList>
            <person name="Poehlein A."/>
            <person name="Eisen S."/>
            <person name="Schloemann M."/>
            <person name="Johnson B.D."/>
            <person name="Daniel R."/>
            <person name="Muehling M."/>
        </authorList>
    </citation>
    <scope>NUCLEOTIDE SEQUENCE [LARGE SCALE GENOMIC DNA]</scope>
    <source>
        <strain evidence="11 12">Py-F3</strain>
    </source>
</reference>
<evidence type="ECO:0000256" key="7">
    <source>
        <dbReference type="ARBA" id="ARBA00023152"/>
    </source>
</evidence>
<comment type="subunit">
    <text evidence="9 10">Homodimer.</text>
</comment>
<sequence length="268" mass="28948">MSAKKGYELKPNPATGRYRLISGNWKMNLNHLEAIQLVQKLYFGLRDVDYSFSEISIHPPATSIRPLQLLIESDKMRFSLGAQNCFYEPSGAYTGEISASMLSKLNVKYVIVGHSERRRIFGETDEVVAAKVQSVFSEAMTPILCVGETAQERQDGLTDEVITRQVRGAMAELTGELASKIVVAYEPVWAIGTGAVATSDDAASGAQLIRQEINTLFGQGVSNSVRIQYGGSVTPVSAPELLATEGVDGLLVGGASLDAETFARIIRG</sequence>
<dbReference type="UniPathway" id="UPA00138"/>
<dbReference type="NCBIfam" id="TIGR00419">
    <property type="entry name" value="tim"/>
    <property type="match status" value="1"/>
</dbReference>
<feature type="active site" description="Proton acceptor" evidence="9">
    <location>
        <position position="186"/>
    </location>
</feature>
<comment type="pathway">
    <text evidence="1 9 10">Carbohydrate degradation; glycolysis; D-glyceraldehyde 3-phosphate from glycerone phosphate: step 1/1.</text>
</comment>
<evidence type="ECO:0000256" key="3">
    <source>
        <dbReference type="ARBA" id="ARBA00011940"/>
    </source>
</evidence>
<dbReference type="AlphaFoldDB" id="A0A0D8HJV6"/>
<comment type="pathway">
    <text evidence="9 10">Carbohydrate biosynthesis; gluconeogenesis.</text>
</comment>
<dbReference type="EMBL" id="JXYS01000022">
    <property type="protein sequence ID" value="KJF18240.1"/>
    <property type="molecule type" value="Genomic_DNA"/>
</dbReference>
<dbReference type="UniPathway" id="UPA00109">
    <property type="reaction ID" value="UER00189"/>
</dbReference>
<name>A0A0D8HJV6_9ACTN</name>
<dbReference type="PATRIC" id="fig|1280514.3.peg.1169"/>
<dbReference type="STRING" id="1280514.AXFE_08900"/>
<feature type="active site" description="Electrophile" evidence="9">
    <location>
        <position position="114"/>
    </location>
</feature>
<dbReference type="InterPro" id="IPR000652">
    <property type="entry name" value="Triosephosphate_isomerase"/>
</dbReference>
<evidence type="ECO:0000256" key="10">
    <source>
        <dbReference type="RuleBase" id="RU363013"/>
    </source>
</evidence>
<keyword evidence="6 9" id="KW-0963">Cytoplasm</keyword>
<comment type="catalytic activity">
    <reaction evidence="9 10">
        <text>D-glyceraldehyde 3-phosphate = dihydroxyacetone phosphate</text>
        <dbReference type="Rhea" id="RHEA:18585"/>
        <dbReference type="ChEBI" id="CHEBI:57642"/>
        <dbReference type="ChEBI" id="CHEBI:59776"/>
        <dbReference type="EC" id="5.3.1.1"/>
    </reaction>
</comment>
<evidence type="ECO:0000256" key="5">
    <source>
        <dbReference type="ARBA" id="ARBA00022432"/>
    </source>
</evidence>
<dbReference type="InterPro" id="IPR022896">
    <property type="entry name" value="TrioseP_Isoase_bac/euk"/>
</dbReference>
<accession>A0A0D8HJV6</accession>
<comment type="function">
    <text evidence="9">Involved in the gluconeogenesis. Catalyzes stereospecifically the conversion of dihydroxyacetone phosphate (DHAP) to D-glyceraldehyde-3-phosphate (G3P).</text>
</comment>
<dbReference type="CDD" id="cd00311">
    <property type="entry name" value="TIM"/>
    <property type="match status" value="1"/>
</dbReference>
<dbReference type="GO" id="GO:0019563">
    <property type="term" value="P:glycerol catabolic process"/>
    <property type="evidence" value="ECO:0007669"/>
    <property type="project" value="TreeGrafter"/>
</dbReference>
<keyword evidence="7 9" id="KW-0324">Glycolysis</keyword>
<feature type="binding site" evidence="9">
    <location>
        <position position="232"/>
    </location>
    <ligand>
        <name>substrate</name>
    </ligand>
</feature>
<dbReference type="GO" id="GO:0006094">
    <property type="term" value="P:gluconeogenesis"/>
    <property type="evidence" value="ECO:0007669"/>
    <property type="project" value="UniProtKB-UniRule"/>
</dbReference>
<keyword evidence="12" id="KW-1185">Reference proteome</keyword>
<dbReference type="InterPro" id="IPR020861">
    <property type="entry name" value="Triosephosphate_isomerase_AS"/>
</dbReference>
<dbReference type="GO" id="GO:0004807">
    <property type="term" value="F:triose-phosphate isomerase activity"/>
    <property type="evidence" value="ECO:0007669"/>
    <property type="project" value="UniProtKB-UniRule"/>
</dbReference>